<evidence type="ECO:0000313" key="3">
    <source>
        <dbReference type="Proteomes" id="UP000198949"/>
    </source>
</evidence>
<gene>
    <name evidence="2" type="ORF">SAMN05216270_111108</name>
</gene>
<proteinExistence type="predicted"/>
<feature type="signal peptide" evidence="1">
    <location>
        <begin position="1"/>
        <end position="27"/>
    </location>
</feature>
<organism evidence="2 3">
    <name type="scientific">Glycomyces harbinensis</name>
    <dbReference type="NCBI Taxonomy" id="58114"/>
    <lineage>
        <taxon>Bacteria</taxon>
        <taxon>Bacillati</taxon>
        <taxon>Actinomycetota</taxon>
        <taxon>Actinomycetes</taxon>
        <taxon>Glycomycetales</taxon>
        <taxon>Glycomycetaceae</taxon>
        <taxon>Glycomyces</taxon>
    </lineage>
</organism>
<keyword evidence="3" id="KW-1185">Reference proteome</keyword>
<evidence type="ECO:0000256" key="1">
    <source>
        <dbReference type="SAM" id="SignalP"/>
    </source>
</evidence>
<dbReference type="Proteomes" id="UP000198949">
    <property type="component" value="Unassembled WGS sequence"/>
</dbReference>
<dbReference type="EMBL" id="FNAD01000011">
    <property type="protein sequence ID" value="SDE04072.1"/>
    <property type="molecule type" value="Genomic_DNA"/>
</dbReference>
<accession>A0A1G6ZNJ5</accession>
<evidence type="ECO:0008006" key="4">
    <source>
        <dbReference type="Google" id="ProtNLM"/>
    </source>
</evidence>
<dbReference type="AlphaFoldDB" id="A0A1G6ZNJ5"/>
<name>A0A1G6ZNJ5_9ACTN</name>
<reference evidence="3" key="1">
    <citation type="submission" date="2016-10" db="EMBL/GenBank/DDBJ databases">
        <authorList>
            <person name="Varghese N."/>
            <person name="Submissions S."/>
        </authorList>
    </citation>
    <scope>NUCLEOTIDE SEQUENCE [LARGE SCALE GENOMIC DNA]</scope>
    <source>
        <strain evidence="3">CGMCC 4.3516</strain>
    </source>
</reference>
<sequence>MVNTVLSLMFVAFAVLGAGAPASASSAAPTDEVGVTAWPTGCRYEIQPSQWRATGATCSSANGGSYRALANCKERETGRVLVAFGDWRQTGWSFAYCPGAYVPIAAGIETSATRK</sequence>
<dbReference type="OrthoDB" id="5197704at2"/>
<evidence type="ECO:0000313" key="2">
    <source>
        <dbReference type="EMBL" id="SDE04072.1"/>
    </source>
</evidence>
<dbReference type="STRING" id="58114.SAMN05216270_111108"/>
<dbReference type="RefSeq" id="WP_143014979.1">
    <property type="nucleotide sequence ID" value="NZ_FNAD01000011.1"/>
</dbReference>
<protein>
    <recommendedName>
        <fullName evidence="4">Secreted protein</fullName>
    </recommendedName>
</protein>
<feature type="chain" id="PRO_5011517566" description="Secreted protein" evidence="1">
    <location>
        <begin position="28"/>
        <end position="115"/>
    </location>
</feature>
<keyword evidence="1" id="KW-0732">Signal</keyword>